<evidence type="ECO:0000256" key="12">
    <source>
        <dbReference type="PIRSR" id="PIRSR600823-4"/>
    </source>
</evidence>
<comment type="similarity">
    <text evidence="14">Belongs to the peroxidase family.</text>
</comment>
<feature type="site" description="Transition state stabilizer" evidence="12">
    <location>
        <position position="63"/>
    </location>
</feature>
<dbReference type="EC" id="1.11.1.7" evidence="4"/>
<dbReference type="SUPFAM" id="SSF48113">
    <property type="entry name" value="Heme-dependent peroxidases"/>
    <property type="match status" value="1"/>
</dbReference>
<evidence type="ECO:0000256" key="10">
    <source>
        <dbReference type="PIRSR" id="PIRSR600823-1"/>
    </source>
</evidence>
<dbReference type="OrthoDB" id="2113341at2759"/>
<dbReference type="InterPro" id="IPR000823">
    <property type="entry name" value="Peroxidase_pln"/>
</dbReference>
<keyword evidence="15" id="KW-0732">Signal</keyword>
<dbReference type="Pfam" id="PF00141">
    <property type="entry name" value="peroxidase"/>
    <property type="match status" value="1"/>
</dbReference>
<dbReference type="PRINTS" id="PR00461">
    <property type="entry name" value="PLPEROXIDASE"/>
</dbReference>
<keyword evidence="5" id="KW-0575">Peroxidase</keyword>
<feature type="binding site" evidence="11">
    <location>
        <position position="68"/>
    </location>
    <ligand>
        <name>Ca(2+)</name>
        <dbReference type="ChEBI" id="CHEBI:29108"/>
        <label>1</label>
    </ligand>
</feature>
<feature type="domain" description="Plant heme peroxidase family profile" evidence="16">
    <location>
        <begin position="26"/>
        <end position="119"/>
    </location>
</feature>
<dbReference type="PANTHER" id="PTHR31388">
    <property type="entry name" value="PEROXIDASE 72-RELATED"/>
    <property type="match status" value="1"/>
</dbReference>
<evidence type="ECO:0000256" key="5">
    <source>
        <dbReference type="ARBA" id="ARBA00022559"/>
    </source>
</evidence>
<gene>
    <name evidence="17" type="ORF">PHAVU_010G067000g</name>
</gene>
<feature type="signal peptide" evidence="15">
    <location>
        <begin position="1"/>
        <end position="20"/>
    </location>
</feature>
<dbReference type="GO" id="GO:0006979">
    <property type="term" value="P:response to oxidative stress"/>
    <property type="evidence" value="ECO:0007669"/>
    <property type="project" value="InterPro"/>
</dbReference>
<evidence type="ECO:0000256" key="13">
    <source>
        <dbReference type="PIRSR" id="PIRSR600823-5"/>
    </source>
</evidence>
<dbReference type="InterPro" id="IPR010255">
    <property type="entry name" value="Haem_peroxidase_sf"/>
</dbReference>
<evidence type="ECO:0000256" key="2">
    <source>
        <dbReference type="ARBA" id="ARBA00001970"/>
    </source>
</evidence>
<proteinExistence type="inferred from homology"/>
<keyword evidence="13" id="KW-1015">Disulfide bond</keyword>
<evidence type="ECO:0000256" key="6">
    <source>
        <dbReference type="ARBA" id="ARBA00022617"/>
    </source>
</evidence>
<evidence type="ECO:0000256" key="7">
    <source>
        <dbReference type="ARBA" id="ARBA00022723"/>
    </source>
</evidence>
<dbReference type="PROSITE" id="PS50873">
    <property type="entry name" value="PEROXIDASE_4"/>
    <property type="match status" value="1"/>
</dbReference>
<dbReference type="InterPro" id="IPR019794">
    <property type="entry name" value="Peroxidases_AS"/>
</dbReference>
<feature type="chain" id="PRO_5004755749" description="peroxidase" evidence="15">
    <location>
        <begin position="21"/>
        <end position="140"/>
    </location>
</feature>
<dbReference type="InterPro" id="IPR002016">
    <property type="entry name" value="Haem_peroxidase"/>
</dbReference>
<keyword evidence="18" id="KW-1185">Reference proteome</keyword>
<dbReference type="Gene3D" id="1.10.520.10">
    <property type="match status" value="1"/>
</dbReference>
<keyword evidence="8" id="KW-0560">Oxidoreductase</keyword>
<dbReference type="eggNOG" id="ENOG502QQ5N">
    <property type="taxonomic scope" value="Eukaryota"/>
</dbReference>
<feature type="binding site" evidence="11">
    <location>
        <position position="71"/>
    </location>
    <ligand>
        <name>Ca(2+)</name>
        <dbReference type="ChEBI" id="CHEBI:29108"/>
        <label>1</label>
    </ligand>
</feature>
<dbReference type="GO" id="GO:0046872">
    <property type="term" value="F:metal ion binding"/>
    <property type="evidence" value="ECO:0007669"/>
    <property type="project" value="UniProtKB-KW"/>
</dbReference>
<organism evidence="17 18">
    <name type="scientific">Phaseolus vulgaris</name>
    <name type="common">Kidney bean</name>
    <name type="synonym">French bean</name>
    <dbReference type="NCBI Taxonomy" id="3885"/>
    <lineage>
        <taxon>Eukaryota</taxon>
        <taxon>Viridiplantae</taxon>
        <taxon>Streptophyta</taxon>
        <taxon>Embryophyta</taxon>
        <taxon>Tracheophyta</taxon>
        <taxon>Spermatophyta</taxon>
        <taxon>Magnoliopsida</taxon>
        <taxon>eudicotyledons</taxon>
        <taxon>Gunneridae</taxon>
        <taxon>Pentapetalae</taxon>
        <taxon>rosids</taxon>
        <taxon>fabids</taxon>
        <taxon>Fabales</taxon>
        <taxon>Fabaceae</taxon>
        <taxon>Papilionoideae</taxon>
        <taxon>50 kb inversion clade</taxon>
        <taxon>NPAAA clade</taxon>
        <taxon>indigoferoid/millettioid clade</taxon>
        <taxon>Phaseoleae</taxon>
        <taxon>Phaseolus</taxon>
    </lineage>
</organism>
<feature type="active site" description="Proton acceptor" evidence="10">
    <location>
        <position position="67"/>
    </location>
</feature>
<dbReference type="GO" id="GO:0140825">
    <property type="term" value="F:lactoperoxidase activity"/>
    <property type="evidence" value="ECO:0007669"/>
    <property type="project" value="UniProtKB-EC"/>
</dbReference>
<evidence type="ECO:0000256" key="3">
    <source>
        <dbReference type="ARBA" id="ARBA00002322"/>
    </source>
</evidence>
<dbReference type="PROSITE" id="PS00436">
    <property type="entry name" value="PEROXIDASE_2"/>
    <property type="match status" value="1"/>
</dbReference>
<feature type="disulfide bond" evidence="13">
    <location>
        <begin position="36"/>
        <end position="119"/>
    </location>
</feature>
<evidence type="ECO:0000256" key="14">
    <source>
        <dbReference type="RuleBase" id="RU004241"/>
    </source>
</evidence>
<name>V7AMH0_PHAVU</name>
<dbReference type="GO" id="GO:0020037">
    <property type="term" value="F:heme binding"/>
    <property type="evidence" value="ECO:0007669"/>
    <property type="project" value="InterPro"/>
</dbReference>
<keyword evidence="7 11" id="KW-0479">Metal-binding</keyword>
<dbReference type="STRING" id="3885.V7AMH0"/>
<keyword evidence="6" id="KW-0349">Heme</keyword>
<evidence type="ECO:0000313" key="17">
    <source>
        <dbReference type="EMBL" id="ESW06674.1"/>
    </source>
</evidence>
<sequence>MASSAYFSVLLHGFVFMALATSPFSQLSPDYYYYTCPNALSTIQKVVRAAVQKEQRMGASLLRLHFHDCFVNRVFRDVMLQLLESTSWLESEKNAKPNFRSARGFEVVEEIKKAVDEACGEPLFLALTYWLLLPETQWLH</sequence>
<protein>
    <recommendedName>
        <fullName evidence="4">peroxidase</fullName>
        <ecNumber evidence="4">1.11.1.7</ecNumber>
    </recommendedName>
</protein>
<comment type="catalytic activity">
    <reaction evidence="1">
        <text>2 a phenolic donor + H2O2 = 2 a phenolic radical donor + 2 H2O</text>
        <dbReference type="Rhea" id="RHEA:56136"/>
        <dbReference type="ChEBI" id="CHEBI:15377"/>
        <dbReference type="ChEBI" id="CHEBI:16240"/>
        <dbReference type="ChEBI" id="CHEBI:139520"/>
        <dbReference type="ChEBI" id="CHEBI:139521"/>
        <dbReference type="EC" id="1.11.1.7"/>
    </reaction>
</comment>
<keyword evidence="9" id="KW-0408">Iron</keyword>
<evidence type="ECO:0000259" key="16">
    <source>
        <dbReference type="PROSITE" id="PS50873"/>
    </source>
</evidence>
<feature type="binding site" evidence="11">
    <location>
        <position position="92"/>
    </location>
    <ligand>
        <name>Ca(2+)</name>
        <dbReference type="ChEBI" id="CHEBI:29108"/>
        <label>1</label>
    </ligand>
</feature>
<evidence type="ECO:0000256" key="1">
    <source>
        <dbReference type="ARBA" id="ARBA00000189"/>
    </source>
</evidence>
<comment type="cofactor">
    <cofactor evidence="2">
        <name>heme b</name>
        <dbReference type="ChEBI" id="CHEBI:60344"/>
    </cofactor>
</comment>
<evidence type="ECO:0000313" key="18">
    <source>
        <dbReference type="Proteomes" id="UP000000226"/>
    </source>
</evidence>
<evidence type="ECO:0000256" key="15">
    <source>
        <dbReference type="SAM" id="SignalP"/>
    </source>
</evidence>
<dbReference type="PANTHER" id="PTHR31388:SF126">
    <property type="entry name" value="PEROXIDASE"/>
    <property type="match status" value="1"/>
</dbReference>
<dbReference type="Proteomes" id="UP000000226">
    <property type="component" value="Chromosome 10"/>
</dbReference>
<dbReference type="OMA" id="EDTHAPD"/>
<reference evidence="18" key="1">
    <citation type="journal article" date="2014" name="Nat. Genet.">
        <title>A reference genome for common bean and genome-wide analysis of dual domestications.</title>
        <authorList>
            <person name="Schmutz J."/>
            <person name="McClean P.E."/>
            <person name="Mamidi S."/>
            <person name="Wu G.A."/>
            <person name="Cannon S.B."/>
            <person name="Grimwood J."/>
            <person name="Jenkins J."/>
            <person name="Shu S."/>
            <person name="Song Q."/>
            <person name="Chavarro C."/>
            <person name="Torres-Torres M."/>
            <person name="Geffroy V."/>
            <person name="Moghaddam S.M."/>
            <person name="Gao D."/>
            <person name="Abernathy B."/>
            <person name="Barry K."/>
            <person name="Blair M."/>
            <person name="Brick M.A."/>
            <person name="Chovatia M."/>
            <person name="Gepts P."/>
            <person name="Goodstein D.M."/>
            <person name="Gonzales M."/>
            <person name="Hellsten U."/>
            <person name="Hyten D.L."/>
            <person name="Jia G."/>
            <person name="Kelly J.D."/>
            <person name="Kudrna D."/>
            <person name="Lee R."/>
            <person name="Richard M.M."/>
            <person name="Miklas P.N."/>
            <person name="Osorno J.M."/>
            <person name="Rodrigues J."/>
            <person name="Thareau V."/>
            <person name="Urrea C.A."/>
            <person name="Wang M."/>
            <person name="Yu Y."/>
            <person name="Zhang M."/>
            <person name="Wing R.A."/>
            <person name="Cregan P.B."/>
            <person name="Rokhsar D.S."/>
            <person name="Jackson S.A."/>
        </authorList>
    </citation>
    <scope>NUCLEOTIDE SEQUENCE [LARGE SCALE GENOMIC DNA]</scope>
    <source>
        <strain evidence="18">cv. G19833</strain>
    </source>
</reference>
<comment type="cofactor">
    <cofactor evidence="11">
        <name>Ca(2+)</name>
        <dbReference type="ChEBI" id="CHEBI:29108"/>
    </cofactor>
    <text evidence="11">Binds 2 calcium ions per subunit.</text>
</comment>
<dbReference type="EMBL" id="CM002297">
    <property type="protein sequence ID" value="ESW06674.1"/>
    <property type="molecule type" value="Genomic_DNA"/>
</dbReference>
<keyword evidence="11" id="KW-0106">Calcium</keyword>
<evidence type="ECO:0000256" key="11">
    <source>
        <dbReference type="PIRSR" id="PIRSR600823-3"/>
    </source>
</evidence>
<dbReference type="Gramene" id="ESW06674">
    <property type="protein sequence ID" value="ESW06674"/>
    <property type="gene ID" value="PHAVU_010G067000g"/>
</dbReference>
<evidence type="ECO:0000256" key="4">
    <source>
        <dbReference type="ARBA" id="ARBA00012313"/>
    </source>
</evidence>
<accession>V7AMH0</accession>
<evidence type="ECO:0000256" key="8">
    <source>
        <dbReference type="ARBA" id="ARBA00023002"/>
    </source>
</evidence>
<evidence type="ECO:0000256" key="9">
    <source>
        <dbReference type="ARBA" id="ARBA00023004"/>
    </source>
</evidence>
<comment type="function">
    <text evidence="3">Removal of H(2)O(2), oxidation of toxic reductants, biosynthesis and degradation of lignin, suberization, auxin catabolism, response to environmental stresses such as wounding, pathogen attack and oxidative stress. These functions might be dependent on each isozyme/isoform in each plant tissue.</text>
</comment>
<dbReference type="AlphaFoldDB" id="V7AMH0"/>